<dbReference type="Pfam" id="PF00535">
    <property type="entry name" value="Glycos_transf_2"/>
    <property type="match status" value="1"/>
</dbReference>
<comment type="similarity">
    <text evidence="1">Belongs to the glycosyltransferase 2 family.</text>
</comment>
<dbReference type="SUPFAM" id="SSF53448">
    <property type="entry name" value="Nucleotide-diphospho-sugar transferases"/>
    <property type="match status" value="1"/>
</dbReference>
<evidence type="ECO:0000256" key="1">
    <source>
        <dbReference type="ARBA" id="ARBA00006739"/>
    </source>
</evidence>
<evidence type="ECO:0000313" key="6">
    <source>
        <dbReference type="EMBL" id="PWK58196.1"/>
    </source>
</evidence>
<dbReference type="EMBL" id="QGGV01000001">
    <property type="protein sequence ID" value="PWK58196.1"/>
    <property type="molecule type" value="Genomic_DNA"/>
</dbReference>
<reference evidence="6 7" key="1">
    <citation type="submission" date="2018-05" db="EMBL/GenBank/DDBJ databases">
        <title>Genomic Encyclopedia of Type Strains, Phase IV (KMG-IV): sequencing the most valuable type-strain genomes for metagenomic binning, comparative biology and taxonomic classification.</title>
        <authorList>
            <person name="Goeker M."/>
        </authorList>
    </citation>
    <scope>NUCLEOTIDE SEQUENCE [LARGE SCALE GENOMIC DNA]</scope>
    <source>
        <strain evidence="6 7">DSM 103371</strain>
    </source>
</reference>
<dbReference type="InterPro" id="IPR001173">
    <property type="entry name" value="Glyco_trans_2-like"/>
</dbReference>
<gene>
    <name evidence="6" type="ORF">C8D95_1011</name>
</gene>
<dbReference type="AlphaFoldDB" id="A0A316GE38"/>
<evidence type="ECO:0000256" key="4">
    <source>
        <dbReference type="SAM" id="Phobius"/>
    </source>
</evidence>
<keyword evidence="4" id="KW-1133">Transmembrane helix</keyword>
<dbReference type="Proteomes" id="UP000245390">
    <property type="component" value="Unassembled WGS sequence"/>
</dbReference>
<sequence length="341" mass="37684">MIIPAHNEAGVIRRKLENSLVLAPAPDEVIVVNDGSDDATLAVAREFESASHLVRVIDRQPRGGKAAAMNAGVEAASYQTLLFSDCSEIYERNAIGELIGEFSDPSVAVVSGSHRLTEPDFTSEGAMTGRSEGLYWRYEDYIRSMESRLGATVASVGSMLAVRRTDWQPLAKGIVNDDAWITMSNLSRGRNVRFASHAIGWEAPSESTAVERTRRIRITAGRIFLLTRREIWPFRRPFILAAFLSHKVMRIFLPLPMLLGAIANLAVVWMAPDRTFFAVLLFLHGAAASLALAGLVAERLGRKWRLAHLAYHLVASNAVMLLALVQVVLGRNFTFWKKASR</sequence>
<dbReference type="Gene3D" id="3.90.550.10">
    <property type="entry name" value="Spore Coat Polysaccharide Biosynthesis Protein SpsA, Chain A"/>
    <property type="match status" value="1"/>
</dbReference>
<dbReference type="InterPro" id="IPR029044">
    <property type="entry name" value="Nucleotide-diphossugar_trans"/>
</dbReference>
<organism evidence="6 7">
    <name type="scientific">Silicimonas algicola</name>
    <dbReference type="NCBI Taxonomy" id="1826607"/>
    <lineage>
        <taxon>Bacteria</taxon>
        <taxon>Pseudomonadati</taxon>
        <taxon>Pseudomonadota</taxon>
        <taxon>Alphaproteobacteria</taxon>
        <taxon>Rhodobacterales</taxon>
        <taxon>Paracoccaceae</taxon>
    </lineage>
</organism>
<feature type="transmembrane region" description="Helical" evidence="4">
    <location>
        <begin position="251"/>
        <end position="270"/>
    </location>
</feature>
<accession>A0A316GE38</accession>
<feature type="transmembrane region" description="Helical" evidence="4">
    <location>
        <begin position="309"/>
        <end position="329"/>
    </location>
</feature>
<keyword evidence="2" id="KW-0328">Glycosyltransferase</keyword>
<evidence type="ECO:0000313" key="7">
    <source>
        <dbReference type="Proteomes" id="UP000245390"/>
    </source>
</evidence>
<dbReference type="GO" id="GO:0016757">
    <property type="term" value="F:glycosyltransferase activity"/>
    <property type="evidence" value="ECO:0007669"/>
    <property type="project" value="UniProtKB-KW"/>
</dbReference>
<evidence type="ECO:0000259" key="5">
    <source>
        <dbReference type="Pfam" id="PF00535"/>
    </source>
</evidence>
<feature type="domain" description="Glycosyltransferase 2-like" evidence="5">
    <location>
        <begin position="2"/>
        <end position="140"/>
    </location>
</feature>
<dbReference type="PANTHER" id="PTHR43630:SF1">
    <property type="entry name" value="POLY-BETA-1,6-N-ACETYL-D-GLUCOSAMINE SYNTHASE"/>
    <property type="match status" value="1"/>
</dbReference>
<keyword evidence="4" id="KW-0812">Transmembrane</keyword>
<keyword evidence="3 6" id="KW-0808">Transferase</keyword>
<keyword evidence="4" id="KW-0472">Membrane</keyword>
<name>A0A316GE38_9RHOB</name>
<keyword evidence="7" id="KW-1185">Reference proteome</keyword>
<proteinExistence type="inferred from homology"/>
<protein>
    <submittedName>
        <fullName evidence="6">Glycosyl transferase family 2</fullName>
    </submittedName>
</protein>
<feature type="transmembrane region" description="Helical" evidence="4">
    <location>
        <begin position="276"/>
        <end position="297"/>
    </location>
</feature>
<comment type="caution">
    <text evidence="6">The sequence shown here is derived from an EMBL/GenBank/DDBJ whole genome shotgun (WGS) entry which is preliminary data.</text>
</comment>
<evidence type="ECO:0000256" key="2">
    <source>
        <dbReference type="ARBA" id="ARBA00022676"/>
    </source>
</evidence>
<evidence type="ECO:0000256" key="3">
    <source>
        <dbReference type="ARBA" id="ARBA00022679"/>
    </source>
</evidence>
<dbReference type="PANTHER" id="PTHR43630">
    <property type="entry name" value="POLY-BETA-1,6-N-ACETYL-D-GLUCOSAMINE SYNTHASE"/>
    <property type="match status" value="1"/>
</dbReference>